<dbReference type="AlphaFoldDB" id="X1K335"/>
<name>X1K335_9ZZZZ</name>
<proteinExistence type="predicted"/>
<protein>
    <submittedName>
        <fullName evidence="1">Uncharacterized protein</fullName>
    </submittedName>
</protein>
<comment type="caution">
    <text evidence="1">The sequence shown here is derived from an EMBL/GenBank/DDBJ whole genome shotgun (WGS) entry which is preliminary data.</text>
</comment>
<organism evidence="1">
    <name type="scientific">marine sediment metagenome</name>
    <dbReference type="NCBI Taxonomy" id="412755"/>
    <lineage>
        <taxon>unclassified sequences</taxon>
        <taxon>metagenomes</taxon>
        <taxon>ecological metagenomes</taxon>
    </lineage>
</organism>
<accession>X1K335</accession>
<gene>
    <name evidence="1" type="ORF">S06H3_05236</name>
</gene>
<evidence type="ECO:0000313" key="1">
    <source>
        <dbReference type="EMBL" id="GAI01422.1"/>
    </source>
</evidence>
<sequence length="104" mass="12218">MSKLHNIFKGFIHDDNDSNCIPLYEVGERTIWVLHPLCNEYDVQDELEEIEWFLDVGGYEGEYRVEMNVLIGDKTYTEHRVYDMYLIKIPHSVSAMGCMGRQRG</sequence>
<dbReference type="EMBL" id="BARV01001919">
    <property type="protein sequence ID" value="GAI01422.1"/>
    <property type="molecule type" value="Genomic_DNA"/>
</dbReference>
<reference evidence="1" key="1">
    <citation type="journal article" date="2014" name="Front. Microbiol.">
        <title>High frequency of phylogenetically diverse reductive dehalogenase-homologous genes in deep subseafloor sedimentary metagenomes.</title>
        <authorList>
            <person name="Kawai M."/>
            <person name="Futagami T."/>
            <person name="Toyoda A."/>
            <person name="Takaki Y."/>
            <person name="Nishi S."/>
            <person name="Hori S."/>
            <person name="Arai W."/>
            <person name="Tsubouchi T."/>
            <person name="Morono Y."/>
            <person name="Uchiyama I."/>
            <person name="Ito T."/>
            <person name="Fujiyama A."/>
            <person name="Inagaki F."/>
            <person name="Takami H."/>
        </authorList>
    </citation>
    <scope>NUCLEOTIDE SEQUENCE</scope>
    <source>
        <strain evidence="1">Expedition CK06-06</strain>
    </source>
</reference>